<keyword evidence="10" id="KW-1185">Reference proteome</keyword>
<dbReference type="AlphaFoldDB" id="W2S5D5"/>
<feature type="region of interest" description="Disordered" evidence="7">
    <location>
        <begin position="88"/>
        <end position="137"/>
    </location>
</feature>
<reference evidence="9 10" key="1">
    <citation type="submission" date="2013-03" db="EMBL/GenBank/DDBJ databases">
        <title>The Genome Sequence of Phialophora europaea CBS 101466.</title>
        <authorList>
            <consortium name="The Broad Institute Genomics Platform"/>
            <person name="Cuomo C."/>
            <person name="de Hoog S."/>
            <person name="Gorbushina A."/>
            <person name="Walker B."/>
            <person name="Young S.K."/>
            <person name="Zeng Q."/>
            <person name="Gargeya S."/>
            <person name="Fitzgerald M."/>
            <person name="Haas B."/>
            <person name="Abouelleil A."/>
            <person name="Allen A.W."/>
            <person name="Alvarado L."/>
            <person name="Arachchi H.M."/>
            <person name="Berlin A.M."/>
            <person name="Chapman S.B."/>
            <person name="Gainer-Dewar J."/>
            <person name="Goldberg J."/>
            <person name="Griggs A."/>
            <person name="Gujja S."/>
            <person name="Hansen M."/>
            <person name="Howarth C."/>
            <person name="Imamovic A."/>
            <person name="Ireland A."/>
            <person name="Larimer J."/>
            <person name="McCowan C."/>
            <person name="Murphy C."/>
            <person name="Pearson M."/>
            <person name="Poon T.W."/>
            <person name="Priest M."/>
            <person name="Roberts A."/>
            <person name="Saif S."/>
            <person name="Shea T."/>
            <person name="Sisk P."/>
            <person name="Sykes S."/>
            <person name="Wortman J."/>
            <person name="Nusbaum C."/>
            <person name="Birren B."/>
        </authorList>
    </citation>
    <scope>NUCLEOTIDE SEQUENCE [LARGE SCALE GENOMIC DNA]</scope>
    <source>
        <strain evidence="9 10">CBS 101466</strain>
    </source>
</reference>
<dbReference type="Proteomes" id="UP000030752">
    <property type="component" value="Unassembled WGS sequence"/>
</dbReference>
<protein>
    <recommendedName>
        <fullName evidence="8">Zn(2)-C6 fungal-type domain-containing protein</fullName>
    </recommendedName>
</protein>
<dbReference type="GO" id="GO:0000981">
    <property type="term" value="F:DNA-binding transcription factor activity, RNA polymerase II-specific"/>
    <property type="evidence" value="ECO:0007669"/>
    <property type="project" value="InterPro"/>
</dbReference>
<name>W2S5D5_CYPE1</name>
<dbReference type="SMART" id="SM00066">
    <property type="entry name" value="GAL4"/>
    <property type="match status" value="1"/>
</dbReference>
<evidence type="ECO:0000256" key="1">
    <source>
        <dbReference type="ARBA" id="ARBA00004123"/>
    </source>
</evidence>
<dbReference type="RefSeq" id="XP_008713923.1">
    <property type="nucleotide sequence ID" value="XM_008715701.1"/>
</dbReference>
<keyword evidence="2" id="KW-0479">Metal-binding</keyword>
<dbReference type="SUPFAM" id="SSF57701">
    <property type="entry name" value="Zn2/Cys6 DNA-binding domain"/>
    <property type="match status" value="1"/>
</dbReference>
<evidence type="ECO:0000256" key="7">
    <source>
        <dbReference type="SAM" id="MobiDB-lite"/>
    </source>
</evidence>
<feature type="compositionally biased region" description="Low complexity" evidence="7">
    <location>
        <begin position="253"/>
        <end position="268"/>
    </location>
</feature>
<sequence>MAVNRPDFTLPTTPLGFGKRTLPSFNQFVSTLEGMDPARRPFAPSNELPSTLSETLSQVPQARPHERCDLSNILNGTKVELSPSASASHIGLFAPGPSMQSPQDVHESQPGHPPNTKALQPRGSIPPPLPASSITLPVSTGQQDLTLAGKPRKRSTQACHRCREMKIKCRLQNSGCATCRRHQLECRFETNTTGVRRRRSRKVTKSVAETATESDRPTKRLRRDEGIPCEIPRLVSPGVRRSSENTKPVEHASSFSPSYFQQPPSGQSHHPVTADFPPTPPTDHRDPYQYLSPSQPPFNANQSNSNSSSNSSVRPDSSSTCIFSPVSTSSTNTTISTKVTSSTLPDLSLDIDPFTATPDLSHVTLRAFYSMTAERLGPLHMPSHRESCAAWRKKSPNERMLVYAMLAVGADAANGGGELENYSGWRKVEGDNRRAEDEAKETRRRFGWRCRQLAERALARVTYRFERAVVQTQLVLKSFESDEGTGGGAGGDDTAAGPGFGWSDKNDV</sequence>
<dbReference type="GeneID" id="19978371"/>
<keyword evidence="4" id="KW-0238">DNA-binding</keyword>
<evidence type="ECO:0000256" key="5">
    <source>
        <dbReference type="ARBA" id="ARBA00023163"/>
    </source>
</evidence>
<dbReference type="EMBL" id="KB822717">
    <property type="protein sequence ID" value="ETN43901.1"/>
    <property type="molecule type" value="Genomic_DNA"/>
</dbReference>
<evidence type="ECO:0000256" key="3">
    <source>
        <dbReference type="ARBA" id="ARBA00023015"/>
    </source>
</evidence>
<dbReference type="InterPro" id="IPR036864">
    <property type="entry name" value="Zn2-C6_fun-type_DNA-bd_sf"/>
</dbReference>
<keyword evidence="3" id="KW-0805">Transcription regulation</keyword>
<feature type="compositionally biased region" description="Basic residues" evidence="7">
    <location>
        <begin position="195"/>
        <end position="204"/>
    </location>
</feature>
<dbReference type="PANTHER" id="PTHR47338">
    <property type="entry name" value="ZN(II)2CYS6 TRANSCRIPTION FACTOR (EUROFUNG)-RELATED"/>
    <property type="match status" value="1"/>
</dbReference>
<evidence type="ECO:0000313" key="10">
    <source>
        <dbReference type="Proteomes" id="UP000030752"/>
    </source>
</evidence>
<dbReference type="Pfam" id="PF00172">
    <property type="entry name" value="Zn_clus"/>
    <property type="match status" value="1"/>
</dbReference>
<comment type="subcellular location">
    <subcellularLocation>
        <location evidence="1">Nucleus</location>
    </subcellularLocation>
</comment>
<dbReference type="InParanoid" id="W2S5D5"/>
<dbReference type="OrthoDB" id="5426798at2759"/>
<dbReference type="PROSITE" id="PS50048">
    <property type="entry name" value="ZN2_CY6_FUNGAL_2"/>
    <property type="match status" value="1"/>
</dbReference>
<dbReference type="InterPro" id="IPR001138">
    <property type="entry name" value="Zn2Cys6_DnaBD"/>
</dbReference>
<feature type="region of interest" description="Disordered" evidence="7">
    <location>
        <begin position="194"/>
        <end position="334"/>
    </location>
</feature>
<feature type="domain" description="Zn(2)-C6 fungal-type" evidence="8">
    <location>
        <begin position="158"/>
        <end position="188"/>
    </location>
</feature>
<dbReference type="VEuPathDB" id="FungiDB:HMPREF1541_11032"/>
<feature type="compositionally biased region" description="Low complexity" evidence="7">
    <location>
        <begin position="297"/>
        <end position="334"/>
    </location>
</feature>
<dbReference type="CDD" id="cd00067">
    <property type="entry name" value="GAL4"/>
    <property type="match status" value="1"/>
</dbReference>
<gene>
    <name evidence="9" type="ORF">HMPREF1541_11032</name>
</gene>
<feature type="compositionally biased region" description="Basic and acidic residues" evidence="7">
    <location>
        <begin position="241"/>
        <end position="250"/>
    </location>
</feature>
<dbReference type="GO" id="GO:0005634">
    <property type="term" value="C:nucleus"/>
    <property type="evidence" value="ECO:0007669"/>
    <property type="project" value="UniProtKB-SubCell"/>
</dbReference>
<dbReference type="HOGENOM" id="CLU_536373_0_0_1"/>
<keyword evidence="6" id="KW-0539">Nucleus</keyword>
<evidence type="ECO:0000256" key="6">
    <source>
        <dbReference type="ARBA" id="ARBA00023242"/>
    </source>
</evidence>
<feature type="compositionally biased region" description="Basic and acidic residues" evidence="7">
    <location>
        <begin position="213"/>
        <end position="226"/>
    </location>
</feature>
<accession>W2S5D5</accession>
<evidence type="ECO:0000259" key="8">
    <source>
        <dbReference type="PROSITE" id="PS50048"/>
    </source>
</evidence>
<dbReference type="Gene3D" id="4.10.240.10">
    <property type="entry name" value="Zn(2)-C6 fungal-type DNA-binding domain"/>
    <property type="match status" value="1"/>
</dbReference>
<evidence type="ECO:0000256" key="2">
    <source>
        <dbReference type="ARBA" id="ARBA00022723"/>
    </source>
</evidence>
<organism evidence="9 10">
    <name type="scientific">Cyphellophora europaea (strain CBS 101466)</name>
    <name type="common">Phialophora europaea</name>
    <dbReference type="NCBI Taxonomy" id="1220924"/>
    <lineage>
        <taxon>Eukaryota</taxon>
        <taxon>Fungi</taxon>
        <taxon>Dikarya</taxon>
        <taxon>Ascomycota</taxon>
        <taxon>Pezizomycotina</taxon>
        <taxon>Eurotiomycetes</taxon>
        <taxon>Chaetothyriomycetidae</taxon>
        <taxon>Chaetothyriales</taxon>
        <taxon>Cyphellophoraceae</taxon>
        <taxon>Cyphellophora</taxon>
    </lineage>
</organism>
<keyword evidence="5" id="KW-0804">Transcription</keyword>
<dbReference type="PANTHER" id="PTHR47338:SF11">
    <property type="entry name" value="ZN(II)2CYS6 TRANSCRIPTION FACTOR (EUROFUNG)"/>
    <property type="match status" value="1"/>
</dbReference>
<feature type="region of interest" description="Disordered" evidence="7">
    <location>
        <begin position="480"/>
        <end position="508"/>
    </location>
</feature>
<dbReference type="GO" id="GO:0008270">
    <property type="term" value="F:zinc ion binding"/>
    <property type="evidence" value="ECO:0007669"/>
    <property type="project" value="InterPro"/>
</dbReference>
<dbReference type="STRING" id="1220924.W2S5D5"/>
<evidence type="ECO:0000313" key="9">
    <source>
        <dbReference type="EMBL" id="ETN43901.1"/>
    </source>
</evidence>
<evidence type="ECO:0000256" key="4">
    <source>
        <dbReference type="ARBA" id="ARBA00023125"/>
    </source>
</evidence>
<dbReference type="PROSITE" id="PS00463">
    <property type="entry name" value="ZN2_CY6_FUNGAL_1"/>
    <property type="match status" value="1"/>
</dbReference>
<proteinExistence type="predicted"/>
<dbReference type="GO" id="GO:0003677">
    <property type="term" value="F:DNA binding"/>
    <property type="evidence" value="ECO:0007669"/>
    <property type="project" value="UniProtKB-KW"/>
</dbReference>
<dbReference type="InterPro" id="IPR050815">
    <property type="entry name" value="TF_fung"/>
</dbReference>